<keyword evidence="2" id="KW-1185">Reference proteome</keyword>
<evidence type="ECO:0008006" key="3">
    <source>
        <dbReference type="Google" id="ProtNLM"/>
    </source>
</evidence>
<reference evidence="1 2" key="1">
    <citation type="journal article" date="2021" name="ACS Chem. Biol.">
        <title>Genomic-Led Discovery of a Novel Glycopeptide Antibiotic by Nonomuraea coxensis DSM 45129.</title>
        <authorList>
            <person name="Yushchuk O."/>
            <person name="Vior N.M."/>
            <person name="Andreo-Vidal A."/>
            <person name="Berini F."/>
            <person name="Ruckert C."/>
            <person name="Busche T."/>
            <person name="Binda E."/>
            <person name="Kalinowski J."/>
            <person name="Truman A.W."/>
            <person name="Marinelli F."/>
        </authorList>
    </citation>
    <scope>NUCLEOTIDE SEQUENCE [LARGE SCALE GENOMIC DNA]</scope>
    <source>
        <strain evidence="1 2">DSM 45129</strain>
    </source>
</reference>
<dbReference type="Proteomes" id="UP000824681">
    <property type="component" value="Chromosome"/>
</dbReference>
<proteinExistence type="predicted"/>
<gene>
    <name evidence="1" type="ORF">Nocox_16840</name>
</gene>
<organism evidence="1 2">
    <name type="scientific">Nonomuraea coxensis DSM 45129</name>
    <dbReference type="NCBI Taxonomy" id="1122611"/>
    <lineage>
        <taxon>Bacteria</taxon>
        <taxon>Bacillati</taxon>
        <taxon>Actinomycetota</taxon>
        <taxon>Actinomycetes</taxon>
        <taxon>Streptosporangiales</taxon>
        <taxon>Streptosporangiaceae</taxon>
        <taxon>Nonomuraea</taxon>
    </lineage>
</organism>
<protein>
    <recommendedName>
        <fullName evidence="3">Transposase</fullName>
    </recommendedName>
</protein>
<evidence type="ECO:0000313" key="2">
    <source>
        <dbReference type="Proteomes" id="UP000824681"/>
    </source>
</evidence>
<evidence type="ECO:0000313" key="1">
    <source>
        <dbReference type="EMBL" id="QYC40981.1"/>
    </source>
</evidence>
<sequence length="30" mass="3675">MRALRHVTARLFGKTRVSGKYIYWPYRYGK</sequence>
<dbReference type="EMBL" id="CP068985">
    <property type="protein sequence ID" value="QYC40981.1"/>
    <property type="molecule type" value="Genomic_DNA"/>
</dbReference>
<name>A0ABX8U238_9ACTN</name>
<accession>A0ABX8U238</accession>